<reference evidence="1" key="1">
    <citation type="submission" date="2024-01" db="EMBL/GenBank/DDBJ databases">
        <title>The diversity of rhizobia nodulating Mimosa spp. in eleven states of Brazil covering several biomes is determined by host plant, location, and edaphic factors.</title>
        <authorList>
            <person name="Rouws L."/>
            <person name="Barauna A."/>
            <person name="Beukes C."/>
            <person name="De Faria S.M."/>
            <person name="Gross E."/>
            <person name="Dos Reis Junior F.B."/>
            <person name="Simon M."/>
            <person name="Maluk M."/>
            <person name="Odee D.W."/>
            <person name="Kenicer G."/>
            <person name="Young J.P.W."/>
            <person name="Reis V.M."/>
            <person name="Zilli J."/>
            <person name="James E.K."/>
        </authorList>
    </citation>
    <scope>NUCLEOTIDE SEQUENCE</scope>
    <source>
        <strain evidence="1">JPY452</strain>
    </source>
</reference>
<evidence type="ECO:0000313" key="2">
    <source>
        <dbReference type="Proteomes" id="UP001392318"/>
    </source>
</evidence>
<protein>
    <submittedName>
        <fullName evidence="1">TrbM/KikA/MpfK family conjugal transfer protein</fullName>
    </submittedName>
</protein>
<organism evidence="1 2">
    <name type="scientific">Paraburkholderia unamae</name>
    <dbReference type="NCBI Taxonomy" id="219649"/>
    <lineage>
        <taxon>Bacteria</taxon>
        <taxon>Pseudomonadati</taxon>
        <taxon>Pseudomonadota</taxon>
        <taxon>Betaproteobacteria</taxon>
        <taxon>Burkholderiales</taxon>
        <taxon>Burkholderiaceae</taxon>
        <taxon>Paraburkholderia</taxon>
    </lineage>
</organism>
<dbReference type="Proteomes" id="UP001392318">
    <property type="component" value="Unassembled WGS sequence"/>
</dbReference>
<gene>
    <name evidence="1" type="ORF">VSR83_38730</name>
</gene>
<keyword evidence="2" id="KW-1185">Reference proteome</keyword>
<evidence type="ECO:0000313" key="1">
    <source>
        <dbReference type="EMBL" id="MEM5405864.1"/>
    </source>
</evidence>
<comment type="caution">
    <text evidence="1">The sequence shown here is derived from an EMBL/GenBank/DDBJ whole genome shotgun (WGS) entry which is preliminary data.</text>
</comment>
<accession>A0ACC6RVT6</accession>
<sequence length="99" mass="10423">MKKVIATLVIAASGFVIDTSAHASDACETIICLAGLLQGSGGGSECDSAVAEYFDIVPTRHGHPDLSAMPKQRLAFLNQCSSDVGTWKTDINNAYGQTY</sequence>
<proteinExistence type="predicted"/>
<dbReference type="EMBL" id="JAYMRU010000050">
    <property type="protein sequence ID" value="MEM5405864.1"/>
    <property type="molecule type" value="Genomic_DNA"/>
</dbReference>
<name>A0ACC6RVT6_9BURK</name>